<dbReference type="RefSeq" id="XP_022110379.1">
    <property type="nucleotide sequence ID" value="XM_022254687.1"/>
</dbReference>
<evidence type="ECO:0000256" key="5">
    <source>
        <dbReference type="ARBA" id="ARBA00032759"/>
    </source>
</evidence>
<evidence type="ECO:0000256" key="1">
    <source>
        <dbReference type="ARBA" id="ARBA00007297"/>
    </source>
</evidence>
<keyword evidence="4" id="KW-0808">Transferase</keyword>
<dbReference type="GO" id="GO:0004364">
    <property type="term" value="F:glutathione transferase activity"/>
    <property type="evidence" value="ECO:0007669"/>
    <property type="project" value="UniProtKB-EC"/>
</dbReference>
<dbReference type="InterPro" id="IPR004046">
    <property type="entry name" value="GST_C"/>
</dbReference>
<organism evidence="8 10">
    <name type="scientific">Acanthaster planci</name>
    <name type="common">Crown-of-thorns starfish</name>
    <dbReference type="NCBI Taxonomy" id="133434"/>
    <lineage>
        <taxon>Eukaryota</taxon>
        <taxon>Metazoa</taxon>
        <taxon>Echinodermata</taxon>
        <taxon>Eleutherozoa</taxon>
        <taxon>Asterozoa</taxon>
        <taxon>Asteroidea</taxon>
        <taxon>Valvatacea</taxon>
        <taxon>Valvatida</taxon>
        <taxon>Acanthasteridae</taxon>
        <taxon>Acanthaster</taxon>
    </lineage>
</organism>
<evidence type="ECO:0000259" key="7">
    <source>
        <dbReference type="PROSITE" id="PS50405"/>
    </source>
</evidence>
<dbReference type="Gene3D" id="3.40.30.10">
    <property type="entry name" value="Glutaredoxin"/>
    <property type="match status" value="1"/>
</dbReference>
<dbReference type="SUPFAM" id="SSF52833">
    <property type="entry name" value="Thioredoxin-like"/>
    <property type="match status" value="1"/>
</dbReference>
<dbReference type="GO" id="GO:0006749">
    <property type="term" value="P:glutathione metabolic process"/>
    <property type="evidence" value="ECO:0007669"/>
    <property type="project" value="TreeGrafter"/>
</dbReference>
<dbReference type="AlphaFoldDB" id="A0A8B7ZY99"/>
<dbReference type="PROSITE" id="PS50404">
    <property type="entry name" value="GST_NTER"/>
    <property type="match status" value="1"/>
</dbReference>
<sequence length="235" mass="26752">MYMVPAGAGARWSRTGPRIGRKHLRCHSTECYISTLKAQLIRLLLHDQGIAFTDDVIDKKDWPAMKPTLNLAFGQMPAFWDGDFQLVQTGAILRYLSRKHGTYGSNDTEASLIDMAYDGIEDFYQRYIRMVYDNFANRKEKFLAEMVPNVILPTLQKLLMTNKNGEGFLVGDKISFADYHLFQFLDALMGLSASACLEAFPVMKAYYERIKARPGINKFLASDLNQKRTFNNAGH</sequence>
<evidence type="ECO:0000259" key="6">
    <source>
        <dbReference type="PROSITE" id="PS50404"/>
    </source>
</evidence>
<feature type="domain" description="GST C-terminal" evidence="7">
    <location>
        <begin position="106"/>
        <end position="230"/>
    </location>
</feature>
<dbReference type="Pfam" id="PF14497">
    <property type="entry name" value="GST_C_3"/>
    <property type="match status" value="1"/>
</dbReference>
<evidence type="ECO:0000313" key="9">
    <source>
        <dbReference type="RefSeq" id="XP_022110379.1"/>
    </source>
</evidence>
<dbReference type="SFLD" id="SFLDS00019">
    <property type="entry name" value="Glutathione_Transferase_(cytos"/>
    <property type="match status" value="1"/>
</dbReference>
<dbReference type="InterPro" id="IPR040079">
    <property type="entry name" value="Glutathione_S-Trfase"/>
</dbReference>
<dbReference type="FunFam" id="1.20.1050.10:FF:000020">
    <property type="entry name" value="Glutathione S-transferase P 1"/>
    <property type="match status" value="1"/>
</dbReference>
<dbReference type="InterPro" id="IPR036249">
    <property type="entry name" value="Thioredoxin-like_sf"/>
</dbReference>
<dbReference type="InterPro" id="IPR036282">
    <property type="entry name" value="Glutathione-S-Trfase_C_sf"/>
</dbReference>
<comment type="subunit">
    <text evidence="2">Homodimer.</text>
</comment>
<dbReference type="PROSITE" id="PS50405">
    <property type="entry name" value="GST_CTER"/>
    <property type="match status" value="1"/>
</dbReference>
<evidence type="ECO:0000313" key="8">
    <source>
        <dbReference type="Proteomes" id="UP000694845"/>
    </source>
</evidence>
<dbReference type="CDD" id="cd03039">
    <property type="entry name" value="GST_N_Sigma_like"/>
    <property type="match status" value="1"/>
</dbReference>
<reference evidence="9 10" key="1">
    <citation type="submission" date="2025-04" db="UniProtKB">
        <authorList>
            <consortium name="RefSeq"/>
        </authorList>
    </citation>
    <scope>IDENTIFICATION</scope>
</reference>
<dbReference type="PRINTS" id="PR01268">
    <property type="entry name" value="GSTRNSFRASEP"/>
</dbReference>
<keyword evidence="8" id="KW-1185">Reference proteome</keyword>
<comment type="similarity">
    <text evidence="1">Belongs to the GST superfamily. Pi family.</text>
</comment>
<dbReference type="PANTHER" id="PTHR11571">
    <property type="entry name" value="GLUTATHIONE S-TRANSFERASE"/>
    <property type="match status" value="1"/>
</dbReference>
<dbReference type="InterPro" id="IPR003082">
    <property type="entry name" value="GST_pi"/>
</dbReference>
<dbReference type="GO" id="GO:0005829">
    <property type="term" value="C:cytosol"/>
    <property type="evidence" value="ECO:0007669"/>
    <property type="project" value="TreeGrafter"/>
</dbReference>
<dbReference type="Pfam" id="PF02798">
    <property type="entry name" value="GST_N"/>
    <property type="match status" value="1"/>
</dbReference>
<dbReference type="Gene3D" id="1.20.1050.10">
    <property type="match status" value="1"/>
</dbReference>
<proteinExistence type="inferred from homology"/>
<dbReference type="InterPro" id="IPR010987">
    <property type="entry name" value="Glutathione-S-Trfase_C-like"/>
</dbReference>
<name>A0A8B7ZY99_ACAPL</name>
<dbReference type="PANTHER" id="PTHR11571:SF141">
    <property type="entry name" value="GLUTATHIONE S-TRANSFERASE"/>
    <property type="match status" value="1"/>
</dbReference>
<dbReference type="SUPFAM" id="SSF47616">
    <property type="entry name" value="GST C-terminal domain-like"/>
    <property type="match status" value="1"/>
</dbReference>
<dbReference type="InterPro" id="IPR004045">
    <property type="entry name" value="Glutathione_S-Trfase_N"/>
</dbReference>
<dbReference type="EC" id="2.5.1.18" evidence="3"/>
<feature type="domain" description="GST N-terminal" evidence="6">
    <location>
        <begin position="38"/>
        <end position="104"/>
    </location>
</feature>
<dbReference type="Proteomes" id="UP000694845">
    <property type="component" value="Unplaced"/>
</dbReference>
<evidence type="ECO:0000256" key="2">
    <source>
        <dbReference type="ARBA" id="ARBA00011738"/>
    </source>
</evidence>
<evidence type="ECO:0000256" key="4">
    <source>
        <dbReference type="ARBA" id="ARBA00022679"/>
    </source>
</evidence>
<dbReference type="RefSeq" id="XP_022110394.1">
    <property type="nucleotide sequence ID" value="XM_022254702.1"/>
</dbReference>
<dbReference type="KEGG" id="aplc:110989966"/>
<dbReference type="OrthoDB" id="4951845at2759"/>
<protein>
    <recommendedName>
        <fullName evidence="3">glutathione transferase</fullName>
        <ecNumber evidence="3">2.5.1.18</ecNumber>
    </recommendedName>
    <alternativeName>
        <fullName evidence="5">GST class-pi</fullName>
    </alternativeName>
</protein>
<evidence type="ECO:0000256" key="3">
    <source>
        <dbReference type="ARBA" id="ARBA00012452"/>
    </source>
</evidence>
<dbReference type="GeneID" id="110989966"/>
<gene>
    <name evidence="9 10" type="primary">LOC110989966</name>
</gene>
<accession>A0A8B7ZY99</accession>
<dbReference type="InterPro" id="IPR050213">
    <property type="entry name" value="GST_superfamily"/>
</dbReference>
<evidence type="ECO:0000313" key="10">
    <source>
        <dbReference type="RefSeq" id="XP_022110394.1"/>
    </source>
</evidence>